<evidence type="ECO:0008006" key="4">
    <source>
        <dbReference type="Google" id="ProtNLM"/>
    </source>
</evidence>
<protein>
    <recommendedName>
        <fullName evidence="4">Potassium channel voltage dependent KCNQ C-terminal domain-containing protein</fullName>
    </recommendedName>
</protein>
<reference evidence="2" key="1">
    <citation type="submission" date="2013-04" db="EMBL/GenBank/DDBJ databases">
        <authorList>
            <person name="Qu J."/>
            <person name="Murali S.C."/>
            <person name="Bandaranaike D."/>
            <person name="Bellair M."/>
            <person name="Blankenburg K."/>
            <person name="Chao H."/>
            <person name="Dinh H."/>
            <person name="Doddapaneni H."/>
            <person name="Downs B."/>
            <person name="Dugan-Rocha S."/>
            <person name="Elkadiri S."/>
            <person name="Gnanaolivu R.D."/>
            <person name="Hernandez B."/>
            <person name="Javaid M."/>
            <person name="Jayaseelan J.C."/>
            <person name="Lee S."/>
            <person name="Li M."/>
            <person name="Ming W."/>
            <person name="Munidasa M."/>
            <person name="Muniz J."/>
            <person name="Nguyen L."/>
            <person name="Ongeri F."/>
            <person name="Osuji N."/>
            <person name="Pu L.-L."/>
            <person name="Puazo M."/>
            <person name="Qu C."/>
            <person name="Quiroz J."/>
            <person name="Raj R."/>
            <person name="Weissenberger G."/>
            <person name="Xin Y."/>
            <person name="Zou X."/>
            <person name="Han Y."/>
            <person name="Richards S."/>
            <person name="Worley K."/>
            <person name="Muzny D."/>
            <person name="Gibbs R."/>
        </authorList>
    </citation>
    <scope>NUCLEOTIDE SEQUENCE</scope>
    <source>
        <strain evidence="2">Sampled in the wild</strain>
    </source>
</reference>
<feature type="compositionally biased region" description="Basic and acidic residues" evidence="1">
    <location>
        <begin position="250"/>
        <end position="261"/>
    </location>
</feature>
<keyword evidence="3" id="KW-1185">Reference proteome</keyword>
<evidence type="ECO:0000313" key="3">
    <source>
        <dbReference type="Proteomes" id="UP000792457"/>
    </source>
</evidence>
<dbReference type="OrthoDB" id="8879391at2759"/>
<evidence type="ECO:0000256" key="1">
    <source>
        <dbReference type="SAM" id="MobiDB-lite"/>
    </source>
</evidence>
<comment type="caution">
    <text evidence="2">The sequence shown here is derived from an EMBL/GenBank/DDBJ whole genome shotgun (WGS) entry which is preliminary data.</text>
</comment>
<evidence type="ECO:0000313" key="2">
    <source>
        <dbReference type="EMBL" id="KAG8229657.1"/>
    </source>
</evidence>
<organism evidence="2 3">
    <name type="scientific">Ladona fulva</name>
    <name type="common">Scarce chaser dragonfly</name>
    <name type="synonym">Libellula fulva</name>
    <dbReference type="NCBI Taxonomy" id="123851"/>
    <lineage>
        <taxon>Eukaryota</taxon>
        <taxon>Metazoa</taxon>
        <taxon>Ecdysozoa</taxon>
        <taxon>Arthropoda</taxon>
        <taxon>Hexapoda</taxon>
        <taxon>Insecta</taxon>
        <taxon>Pterygota</taxon>
        <taxon>Palaeoptera</taxon>
        <taxon>Odonata</taxon>
        <taxon>Epiprocta</taxon>
        <taxon>Anisoptera</taxon>
        <taxon>Libelluloidea</taxon>
        <taxon>Libellulidae</taxon>
        <taxon>Ladona</taxon>
    </lineage>
</organism>
<dbReference type="EMBL" id="KZ308438">
    <property type="protein sequence ID" value="KAG8229657.1"/>
    <property type="molecule type" value="Genomic_DNA"/>
</dbReference>
<reference evidence="2" key="2">
    <citation type="submission" date="2017-10" db="EMBL/GenBank/DDBJ databases">
        <title>Ladona fulva Genome sequencing and assembly.</title>
        <authorList>
            <person name="Murali S."/>
            <person name="Richards S."/>
            <person name="Bandaranaike D."/>
            <person name="Bellair M."/>
            <person name="Blankenburg K."/>
            <person name="Chao H."/>
            <person name="Dinh H."/>
            <person name="Doddapaneni H."/>
            <person name="Dugan-Rocha S."/>
            <person name="Elkadiri S."/>
            <person name="Gnanaolivu R."/>
            <person name="Hernandez B."/>
            <person name="Skinner E."/>
            <person name="Javaid M."/>
            <person name="Lee S."/>
            <person name="Li M."/>
            <person name="Ming W."/>
            <person name="Munidasa M."/>
            <person name="Muniz J."/>
            <person name="Nguyen L."/>
            <person name="Hughes D."/>
            <person name="Osuji N."/>
            <person name="Pu L.-L."/>
            <person name="Puazo M."/>
            <person name="Qu C."/>
            <person name="Quiroz J."/>
            <person name="Raj R."/>
            <person name="Weissenberger G."/>
            <person name="Xin Y."/>
            <person name="Zou X."/>
            <person name="Han Y."/>
            <person name="Worley K."/>
            <person name="Muzny D."/>
            <person name="Gibbs R."/>
        </authorList>
    </citation>
    <scope>NUCLEOTIDE SEQUENCE</scope>
    <source>
        <strain evidence="2">Sampled in the wild</strain>
    </source>
</reference>
<name>A0A8K0P1K4_LADFU</name>
<accession>A0A8K0P1K4</accession>
<dbReference type="AlphaFoldDB" id="A0A8K0P1K4"/>
<dbReference type="Proteomes" id="UP000792457">
    <property type="component" value="Unassembled WGS sequence"/>
</dbReference>
<sequence length="283" mass="30914">MGKVDDIEAKLDQLIDVYMEDRKRLLSQPQYHVPSNPAIPPLNLNQWNPAGIRPEQKASDAPVSTTSQSPCIGAPVLSWPKPILVDKQSSEPNTPIAKNFDRPTQCATSQMGHRMKKRVTLSSIPQCTPSFLDDSSQDDSDVVIIVPSLSYKMQIPSSGITGTQFIESASTPHVTLETDDAMFTNDNSLGMGRDTSTCDQTADGRRAVHSCYGIDDEAGTSAALLEKDVSNKFQDINRPETDSTVSHMHVTGDGDYGNRECIEGSSIEETSKCLEKDLPNEQV</sequence>
<gene>
    <name evidence="2" type="ORF">J437_LFUL008590</name>
</gene>
<feature type="region of interest" description="Disordered" evidence="1">
    <location>
        <begin position="48"/>
        <end position="69"/>
    </location>
</feature>
<feature type="region of interest" description="Disordered" evidence="1">
    <location>
        <begin position="236"/>
        <end position="261"/>
    </location>
</feature>
<proteinExistence type="predicted"/>